<evidence type="ECO:0000256" key="1">
    <source>
        <dbReference type="SAM" id="MobiDB-lite"/>
    </source>
</evidence>
<evidence type="ECO:0000313" key="3">
    <source>
        <dbReference type="Proteomes" id="UP001359559"/>
    </source>
</evidence>
<name>A0AAN9PCQ8_CLITE</name>
<comment type="caution">
    <text evidence="2">The sequence shown here is derived from an EMBL/GenBank/DDBJ whole genome shotgun (WGS) entry which is preliminary data.</text>
</comment>
<sequence length="103" mass="11340">MHSFNGCDCLTDSYFDPPAVGEIDHLYRDQISRCGKPCECKPKSHSALLSHHFEAKGHRSDERGSGENGAPLFAAGRDEGERGLSLQARKNSLCGVCLLWCFL</sequence>
<dbReference type="AlphaFoldDB" id="A0AAN9PCQ8"/>
<dbReference type="EMBL" id="JAYKXN010000004">
    <property type="protein sequence ID" value="KAK7294003.1"/>
    <property type="molecule type" value="Genomic_DNA"/>
</dbReference>
<evidence type="ECO:0000313" key="2">
    <source>
        <dbReference type="EMBL" id="KAK7294003.1"/>
    </source>
</evidence>
<proteinExistence type="predicted"/>
<keyword evidence="3" id="KW-1185">Reference proteome</keyword>
<organism evidence="2 3">
    <name type="scientific">Clitoria ternatea</name>
    <name type="common">Butterfly pea</name>
    <dbReference type="NCBI Taxonomy" id="43366"/>
    <lineage>
        <taxon>Eukaryota</taxon>
        <taxon>Viridiplantae</taxon>
        <taxon>Streptophyta</taxon>
        <taxon>Embryophyta</taxon>
        <taxon>Tracheophyta</taxon>
        <taxon>Spermatophyta</taxon>
        <taxon>Magnoliopsida</taxon>
        <taxon>eudicotyledons</taxon>
        <taxon>Gunneridae</taxon>
        <taxon>Pentapetalae</taxon>
        <taxon>rosids</taxon>
        <taxon>fabids</taxon>
        <taxon>Fabales</taxon>
        <taxon>Fabaceae</taxon>
        <taxon>Papilionoideae</taxon>
        <taxon>50 kb inversion clade</taxon>
        <taxon>NPAAA clade</taxon>
        <taxon>indigoferoid/millettioid clade</taxon>
        <taxon>Phaseoleae</taxon>
        <taxon>Clitoria</taxon>
    </lineage>
</organism>
<accession>A0AAN9PCQ8</accession>
<protein>
    <submittedName>
        <fullName evidence="2">Uncharacterized protein</fullName>
    </submittedName>
</protein>
<reference evidence="2 3" key="1">
    <citation type="submission" date="2024-01" db="EMBL/GenBank/DDBJ databases">
        <title>The genomes of 5 underutilized Papilionoideae crops provide insights into root nodulation and disease resistance.</title>
        <authorList>
            <person name="Yuan L."/>
        </authorList>
    </citation>
    <scope>NUCLEOTIDE SEQUENCE [LARGE SCALE GENOMIC DNA]</scope>
    <source>
        <strain evidence="2">LY-2023</strain>
        <tissue evidence="2">Leaf</tissue>
    </source>
</reference>
<dbReference type="Proteomes" id="UP001359559">
    <property type="component" value="Unassembled WGS sequence"/>
</dbReference>
<feature type="compositionally biased region" description="Basic and acidic residues" evidence="1">
    <location>
        <begin position="55"/>
        <end position="65"/>
    </location>
</feature>
<gene>
    <name evidence="2" type="ORF">RJT34_16886</name>
</gene>
<feature type="region of interest" description="Disordered" evidence="1">
    <location>
        <begin position="55"/>
        <end position="74"/>
    </location>
</feature>